<evidence type="ECO:0000313" key="1">
    <source>
        <dbReference type="EMBL" id="MBS9341493.1"/>
    </source>
</evidence>
<name>A0A9X1D0E0_NEIEL</name>
<organism evidence="1 2">
    <name type="scientific">Neisseria elongata subsp. nitroreducens</name>
    <dbReference type="NCBI Taxonomy" id="90367"/>
    <lineage>
        <taxon>Bacteria</taxon>
        <taxon>Pseudomonadati</taxon>
        <taxon>Pseudomonadota</taxon>
        <taxon>Betaproteobacteria</taxon>
        <taxon>Neisseriales</taxon>
        <taxon>Neisseriaceae</taxon>
        <taxon>Neisseria</taxon>
    </lineage>
</organism>
<accession>A0A9X1D0E0</accession>
<evidence type="ECO:0000313" key="2">
    <source>
        <dbReference type="Proteomes" id="UP000708805"/>
    </source>
</evidence>
<dbReference type="AlphaFoldDB" id="A0A9X1D0E0"/>
<sequence>MNGSKYRQPIKALLDGSLSVVESAPFDGIFKFSCPPSKAEPHHFARFLVDKDEKMAAQSDGVFIFGMLQFLWVDLFSDGLR</sequence>
<comment type="caution">
    <text evidence="1">The sequence shown here is derived from an EMBL/GenBank/DDBJ whole genome shotgun (WGS) entry which is preliminary data.</text>
</comment>
<dbReference type="Proteomes" id="UP000708805">
    <property type="component" value="Unassembled WGS sequence"/>
</dbReference>
<gene>
    <name evidence="1" type="ORF">J8641_11945</name>
</gene>
<protein>
    <submittedName>
        <fullName evidence="1">Uncharacterized protein</fullName>
    </submittedName>
</protein>
<proteinExistence type="predicted"/>
<reference evidence="1" key="1">
    <citation type="submission" date="2021-04" db="EMBL/GenBank/DDBJ databases">
        <title>Genomic characterization of endocarditis-associated Neisseria elongata subsp. nitroreducens.</title>
        <authorList>
            <person name="Schorner M."/>
            <person name="Passarelli-Araujo H."/>
            <person name="Scheffer M."/>
            <person name="Barazzetti F."/>
            <person name="Martins J."/>
            <person name="Machado H."/>
            <person name="Palmeiro J."/>
            <person name="Bazzo M."/>
        </authorList>
    </citation>
    <scope>NUCLEOTIDE SEQUENCE</scope>
    <source>
        <strain evidence="1">Nel_M001</strain>
    </source>
</reference>
<dbReference type="EMBL" id="JAGJWT010000014">
    <property type="protein sequence ID" value="MBS9341493.1"/>
    <property type="molecule type" value="Genomic_DNA"/>
</dbReference>